<comment type="cofactor">
    <cofactor evidence="1 6 7">
        <name>pyridoxal 5'-phosphate</name>
        <dbReference type="ChEBI" id="CHEBI:597326"/>
    </cofactor>
</comment>
<evidence type="ECO:0000256" key="1">
    <source>
        <dbReference type="ARBA" id="ARBA00001933"/>
    </source>
</evidence>
<evidence type="ECO:0000256" key="6">
    <source>
        <dbReference type="PIRSR" id="PIRSR602129-50"/>
    </source>
</evidence>
<dbReference type="PANTHER" id="PTHR11999:SF70">
    <property type="entry name" value="MIP05841P"/>
    <property type="match status" value="1"/>
</dbReference>
<keyword evidence="5 7" id="KW-0456">Lyase</keyword>
<evidence type="ECO:0000256" key="8">
    <source>
        <dbReference type="SAM" id="MobiDB-lite"/>
    </source>
</evidence>
<evidence type="ECO:0000256" key="2">
    <source>
        <dbReference type="ARBA" id="ARBA00009533"/>
    </source>
</evidence>
<reference evidence="9 10" key="1">
    <citation type="submission" date="2016-12" db="EMBL/GenBank/DDBJ databases">
        <authorList>
            <person name="Song W.-J."/>
            <person name="Kurnit D.M."/>
        </authorList>
    </citation>
    <scope>NUCLEOTIDE SEQUENCE [LARGE SCALE GENOMIC DNA]</scope>
    <source>
        <strain evidence="9 10">CGMCC 1.10808</strain>
    </source>
</reference>
<evidence type="ECO:0000256" key="5">
    <source>
        <dbReference type="ARBA" id="ARBA00023239"/>
    </source>
</evidence>
<proteinExistence type="inferred from homology"/>
<dbReference type="GO" id="GO:0030170">
    <property type="term" value="F:pyridoxal phosphate binding"/>
    <property type="evidence" value="ECO:0007669"/>
    <property type="project" value="InterPro"/>
</dbReference>
<dbReference type="PANTHER" id="PTHR11999">
    <property type="entry name" value="GROUP II PYRIDOXAL-5-PHOSPHATE DECARBOXYLASE"/>
    <property type="match status" value="1"/>
</dbReference>
<feature type="region of interest" description="Disordered" evidence="8">
    <location>
        <begin position="1"/>
        <end position="34"/>
    </location>
</feature>
<keyword evidence="10" id="KW-1185">Reference proteome</keyword>
<dbReference type="InterPro" id="IPR015424">
    <property type="entry name" value="PyrdxlP-dep_Trfase"/>
</dbReference>
<dbReference type="SUPFAM" id="SSF53383">
    <property type="entry name" value="PLP-dependent transferases"/>
    <property type="match status" value="1"/>
</dbReference>
<feature type="modified residue" description="N6-(pyridoxal phosphate)lysine" evidence="6">
    <location>
        <position position="339"/>
    </location>
</feature>
<dbReference type="RefSeq" id="WP_218139745.1">
    <property type="nucleotide sequence ID" value="NZ_FOHL01000002.1"/>
</dbReference>
<evidence type="ECO:0000256" key="7">
    <source>
        <dbReference type="RuleBase" id="RU000382"/>
    </source>
</evidence>
<dbReference type="InterPro" id="IPR015422">
    <property type="entry name" value="PyrdxlP-dep_Trfase_small"/>
</dbReference>
<evidence type="ECO:0000256" key="4">
    <source>
        <dbReference type="ARBA" id="ARBA00022898"/>
    </source>
</evidence>
<dbReference type="Gene3D" id="3.90.1150.10">
    <property type="entry name" value="Aspartate Aminotransferase, domain 1"/>
    <property type="match status" value="1"/>
</dbReference>
<dbReference type="InterPro" id="IPR015421">
    <property type="entry name" value="PyrdxlP-dep_Trfase_major"/>
</dbReference>
<organism evidence="9 10">
    <name type="scientific">Oceanicella actignis</name>
    <dbReference type="NCBI Taxonomy" id="1189325"/>
    <lineage>
        <taxon>Bacteria</taxon>
        <taxon>Pseudomonadati</taxon>
        <taxon>Pseudomonadota</taxon>
        <taxon>Alphaproteobacteria</taxon>
        <taxon>Rhodobacterales</taxon>
        <taxon>Paracoccaceae</taxon>
        <taxon>Oceanicella</taxon>
    </lineage>
</organism>
<comment type="similarity">
    <text evidence="2 7">Belongs to the group II decarboxylase family.</text>
</comment>
<evidence type="ECO:0000313" key="10">
    <source>
        <dbReference type="Proteomes" id="UP000184066"/>
    </source>
</evidence>
<sequence length="505" mass="53641">MTTPRPQHPAPRRSDAPPARPQAPRPPIADAAAAPELSDAAAQEALRARMFAQLEDKGLFRDAAARAFAYLDTIMERRVFPDDAALAGLAAFDAPLPERGAPAEALIELLDRAGSPATVAQLGGRYFGFVNGSALPPALAARWLTDVWDQNPALHVISPVLGRIEATVEAWLAQLLGLPRGTAAGFVSGSSTAIFAGLAAARWRLLGRAGWDVNRKGLAGAPALRVVAGEQAHGTVAKAAQLLGLGLDNVERVPADAEGRIRADLVPELDERTILILQAGNVNSGAFDDFADLCARARAAGAWTHVDGAFGLWAAATRRFAHLTRGVELADSWSVDGHKTLNTPYDCGIALCADPEALIGAMQTDGAYIHWSAERDGMRTTPEMSRRARAVELWAALAFLGREGVETLLGALHDNALRFADALRAAGFEVLNEVVFNQVLVACGDDARTEAVMRRVQREGEAWAGGTTWRGCKAIRISVCSWATRPQDVDRAAAAFARALRAEGG</sequence>
<keyword evidence="4 6" id="KW-0663">Pyridoxal phosphate</keyword>
<dbReference type="AlphaFoldDB" id="A0A1M7S1Z9"/>
<dbReference type="STRING" id="1189325.SAMN04488119_10238"/>
<accession>A0A1M7S1Z9</accession>
<protein>
    <submittedName>
        <fullName evidence="9">Glutamate or tyrosine decarboxylase</fullName>
    </submittedName>
</protein>
<keyword evidence="3" id="KW-0210">Decarboxylase</keyword>
<dbReference type="GO" id="GO:0019752">
    <property type="term" value="P:carboxylic acid metabolic process"/>
    <property type="evidence" value="ECO:0007669"/>
    <property type="project" value="InterPro"/>
</dbReference>
<dbReference type="InterPro" id="IPR010977">
    <property type="entry name" value="Aromatic_deC"/>
</dbReference>
<dbReference type="Proteomes" id="UP000184066">
    <property type="component" value="Unassembled WGS sequence"/>
</dbReference>
<dbReference type="Gene3D" id="3.40.640.10">
    <property type="entry name" value="Type I PLP-dependent aspartate aminotransferase-like (Major domain)"/>
    <property type="match status" value="1"/>
</dbReference>
<dbReference type="GO" id="GO:0016831">
    <property type="term" value="F:carboxy-lyase activity"/>
    <property type="evidence" value="ECO:0007669"/>
    <property type="project" value="UniProtKB-KW"/>
</dbReference>
<dbReference type="Pfam" id="PF00282">
    <property type="entry name" value="Pyridoxal_deC"/>
    <property type="match status" value="1"/>
</dbReference>
<dbReference type="EMBL" id="FRDL01000001">
    <property type="protein sequence ID" value="SHN52669.1"/>
    <property type="molecule type" value="Genomic_DNA"/>
</dbReference>
<evidence type="ECO:0000313" key="9">
    <source>
        <dbReference type="EMBL" id="SHN52669.1"/>
    </source>
</evidence>
<dbReference type="InterPro" id="IPR002129">
    <property type="entry name" value="PyrdxlP-dep_de-COase"/>
</dbReference>
<evidence type="ECO:0000256" key="3">
    <source>
        <dbReference type="ARBA" id="ARBA00022793"/>
    </source>
</evidence>
<name>A0A1M7S1Z9_9RHOB</name>
<feature type="compositionally biased region" description="Pro residues" evidence="8">
    <location>
        <begin position="18"/>
        <end position="27"/>
    </location>
</feature>
<gene>
    <name evidence="9" type="ORF">SAMN05216200_101480</name>
</gene>